<evidence type="ECO:0000259" key="2">
    <source>
        <dbReference type="Pfam" id="PF02371"/>
    </source>
</evidence>
<organism evidence="3 4">
    <name type="scientific">Phyllobacterium sophorae</name>
    <dbReference type="NCBI Taxonomy" id="1520277"/>
    <lineage>
        <taxon>Bacteria</taxon>
        <taxon>Pseudomonadati</taxon>
        <taxon>Pseudomonadota</taxon>
        <taxon>Alphaproteobacteria</taxon>
        <taxon>Hyphomicrobiales</taxon>
        <taxon>Phyllobacteriaceae</taxon>
        <taxon>Phyllobacterium</taxon>
    </lineage>
</organism>
<dbReference type="EMBL" id="PGGM01000043">
    <property type="protein sequence ID" value="PSH54733.1"/>
    <property type="molecule type" value="Genomic_DNA"/>
</dbReference>
<keyword evidence="4" id="KW-1185">Reference proteome</keyword>
<dbReference type="InterPro" id="IPR047650">
    <property type="entry name" value="Transpos_IS110"/>
</dbReference>
<dbReference type="Proteomes" id="UP000241764">
    <property type="component" value="Unassembled WGS sequence"/>
</dbReference>
<sequence>MHQDTIGADISKDHIDLHRLPGGERLRIPNDRKGFVAILKWIGGLPIDRIVYEPTGAYHKAFERFMIAQGLPISKVNPRLVRRFAEATGRLAKTDRVDAELLARYGLLLDPRLLRKNTHVLNDLKELHVARLALLKDRTAAKNRAKNLTQLLLKRQNDVRLRQIDTQMRQIDEAIMRLINVDDGLKARFAILVSIPGISTVTAFTLIIEMPELGELDEKAAASLCGLAPMSRQSGRWTGRAFIAGGRAIVRQALYMPALVAARFNPDLKATYNALIGTGKPPKVAITAIMRKLIVLANALLRDNRKWNQKAT</sequence>
<dbReference type="RefSeq" id="WP_106667835.1">
    <property type="nucleotide sequence ID" value="NZ_PGGM01000043.1"/>
</dbReference>
<dbReference type="InterPro" id="IPR003346">
    <property type="entry name" value="Transposase_20"/>
</dbReference>
<feature type="domain" description="Transposase IS110-like N-terminal" evidence="1">
    <location>
        <begin position="6"/>
        <end position="148"/>
    </location>
</feature>
<protein>
    <submittedName>
        <fullName evidence="3">IS110 family transposase</fullName>
    </submittedName>
</protein>
<dbReference type="InterPro" id="IPR002525">
    <property type="entry name" value="Transp_IS110-like_N"/>
</dbReference>
<evidence type="ECO:0000259" key="1">
    <source>
        <dbReference type="Pfam" id="PF01548"/>
    </source>
</evidence>
<comment type="caution">
    <text evidence="3">The sequence shown here is derived from an EMBL/GenBank/DDBJ whole genome shotgun (WGS) entry which is preliminary data.</text>
</comment>
<dbReference type="NCBIfam" id="NF033542">
    <property type="entry name" value="transpos_IS110"/>
    <property type="match status" value="1"/>
</dbReference>
<dbReference type="GO" id="GO:0006313">
    <property type="term" value="P:DNA transposition"/>
    <property type="evidence" value="ECO:0007669"/>
    <property type="project" value="InterPro"/>
</dbReference>
<gene>
    <name evidence="3" type="ORF">CU103_30985</name>
</gene>
<dbReference type="OrthoDB" id="8261795at2"/>
<dbReference type="GO" id="GO:0003677">
    <property type="term" value="F:DNA binding"/>
    <property type="evidence" value="ECO:0007669"/>
    <property type="project" value="InterPro"/>
</dbReference>
<dbReference type="PANTHER" id="PTHR33055:SF13">
    <property type="entry name" value="TRANSPOSASE"/>
    <property type="match status" value="1"/>
</dbReference>
<proteinExistence type="predicted"/>
<dbReference type="AlphaFoldDB" id="A0A2P7AKJ8"/>
<evidence type="ECO:0000313" key="4">
    <source>
        <dbReference type="Proteomes" id="UP000241764"/>
    </source>
</evidence>
<name>A0A2P7AKJ8_9HYPH</name>
<dbReference type="Pfam" id="PF01548">
    <property type="entry name" value="DEDD_Tnp_IS110"/>
    <property type="match status" value="1"/>
</dbReference>
<feature type="domain" description="Transposase IS116/IS110/IS902 C-terminal" evidence="2">
    <location>
        <begin position="191"/>
        <end position="272"/>
    </location>
</feature>
<reference evidence="4" key="1">
    <citation type="submission" date="2017-11" db="EMBL/GenBank/DDBJ databases">
        <authorList>
            <person name="Kuznetsova I."/>
            <person name="Sazanova A."/>
            <person name="Chirak E."/>
            <person name="Safronova V."/>
            <person name="Willems A."/>
        </authorList>
    </citation>
    <scope>NUCLEOTIDE SEQUENCE [LARGE SCALE GENOMIC DNA]</scope>
    <source>
        <strain evidence="4">CCBAU 03422</strain>
    </source>
</reference>
<dbReference type="GO" id="GO:0004803">
    <property type="term" value="F:transposase activity"/>
    <property type="evidence" value="ECO:0007669"/>
    <property type="project" value="InterPro"/>
</dbReference>
<dbReference type="PANTHER" id="PTHR33055">
    <property type="entry name" value="TRANSPOSASE FOR INSERTION SEQUENCE ELEMENT IS1111A"/>
    <property type="match status" value="1"/>
</dbReference>
<accession>A0A2P7AKJ8</accession>
<dbReference type="Pfam" id="PF02371">
    <property type="entry name" value="Transposase_20"/>
    <property type="match status" value="1"/>
</dbReference>
<evidence type="ECO:0000313" key="3">
    <source>
        <dbReference type="EMBL" id="PSH54733.1"/>
    </source>
</evidence>